<gene>
    <name evidence="2" type="ORF">AK812_SmicGene1262</name>
</gene>
<feature type="region of interest" description="Disordered" evidence="1">
    <location>
        <begin position="124"/>
        <end position="148"/>
    </location>
</feature>
<keyword evidence="3" id="KW-1185">Reference proteome</keyword>
<accession>A0A1Q9F4I1</accession>
<dbReference type="Proteomes" id="UP000186817">
    <property type="component" value="Unassembled WGS sequence"/>
</dbReference>
<protein>
    <submittedName>
        <fullName evidence="2">Uncharacterized protein</fullName>
    </submittedName>
</protein>
<name>A0A1Q9F4I1_SYMMI</name>
<dbReference type="EMBL" id="LSRX01000013">
    <property type="protein sequence ID" value="OLQ14593.1"/>
    <property type="molecule type" value="Genomic_DNA"/>
</dbReference>
<dbReference type="AlphaFoldDB" id="A0A1Q9F4I1"/>
<sequence>MYGAVGSSHVHKTCADTLSFHAEGDPARAMSGDGLVAGEPENQYEWHESYRDFMKNMYRTSYADMASNREVHVKSDFPSGFGGHVPSVRHDILFRNTEFDRTQETLRKDPNRDARPSFQDHIAGIPTTTQFPRGAKKPPSYGVVPHDGTTTMLKPPWGVLTTRNDPLSHRFPPPTMVQGQSRISTAPALAGPCHGLAGLKGVAGPAAAGCHALLSLLLSVWSDSEHCNCYLPFCNTKMVVACASATAWLHGCKNRKTQMVRIYRLRQDH</sequence>
<proteinExistence type="predicted"/>
<dbReference type="OrthoDB" id="429505at2759"/>
<evidence type="ECO:0000313" key="3">
    <source>
        <dbReference type="Proteomes" id="UP000186817"/>
    </source>
</evidence>
<organism evidence="2 3">
    <name type="scientific">Symbiodinium microadriaticum</name>
    <name type="common">Dinoflagellate</name>
    <name type="synonym">Zooxanthella microadriatica</name>
    <dbReference type="NCBI Taxonomy" id="2951"/>
    <lineage>
        <taxon>Eukaryota</taxon>
        <taxon>Sar</taxon>
        <taxon>Alveolata</taxon>
        <taxon>Dinophyceae</taxon>
        <taxon>Suessiales</taxon>
        <taxon>Symbiodiniaceae</taxon>
        <taxon>Symbiodinium</taxon>
    </lineage>
</organism>
<evidence type="ECO:0000256" key="1">
    <source>
        <dbReference type="SAM" id="MobiDB-lite"/>
    </source>
</evidence>
<reference evidence="2 3" key="1">
    <citation type="submission" date="2016-02" db="EMBL/GenBank/DDBJ databases">
        <title>Genome analysis of coral dinoflagellate symbionts highlights evolutionary adaptations to a symbiotic lifestyle.</title>
        <authorList>
            <person name="Aranda M."/>
            <person name="Li Y."/>
            <person name="Liew Y.J."/>
            <person name="Baumgarten S."/>
            <person name="Simakov O."/>
            <person name="Wilson M."/>
            <person name="Piel J."/>
            <person name="Ashoor H."/>
            <person name="Bougouffa S."/>
            <person name="Bajic V.B."/>
            <person name="Ryu T."/>
            <person name="Ravasi T."/>
            <person name="Bayer T."/>
            <person name="Micklem G."/>
            <person name="Kim H."/>
            <person name="Bhak J."/>
            <person name="Lajeunesse T.C."/>
            <person name="Voolstra C.R."/>
        </authorList>
    </citation>
    <scope>NUCLEOTIDE SEQUENCE [LARGE SCALE GENOMIC DNA]</scope>
    <source>
        <strain evidence="2 3">CCMP2467</strain>
    </source>
</reference>
<comment type="caution">
    <text evidence="2">The sequence shown here is derived from an EMBL/GenBank/DDBJ whole genome shotgun (WGS) entry which is preliminary data.</text>
</comment>
<evidence type="ECO:0000313" key="2">
    <source>
        <dbReference type="EMBL" id="OLQ14593.1"/>
    </source>
</evidence>